<organism evidence="3">
    <name type="scientific">marine metagenome</name>
    <dbReference type="NCBI Taxonomy" id="408172"/>
    <lineage>
        <taxon>unclassified sequences</taxon>
        <taxon>metagenomes</taxon>
        <taxon>ecological metagenomes</taxon>
    </lineage>
</organism>
<dbReference type="Pfam" id="PF02810">
    <property type="entry name" value="SEC-C"/>
    <property type="match status" value="1"/>
</dbReference>
<feature type="transmembrane region" description="Helical" evidence="2">
    <location>
        <begin position="33"/>
        <end position="50"/>
    </location>
</feature>
<dbReference type="Gene3D" id="3.10.450.50">
    <property type="match status" value="1"/>
</dbReference>
<sequence>MKNKPGRNDTCHCGSGKKFKNCHEKTIERSSQTWVIVAVIFLFLLWFLFFETKPPAEATSYSPAPLIPKKPNLTSTAPGPAPPGKVWSVEHGHWHDAPLAPTTLPAQPGTSEPKSQPPGDPPPGKVWSPEHGHWHDQN</sequence>
<keyword evidence="2" id="KW-0812">Transmembrane</keyword>
<feature type="compositionally biased region" description="Low complexity" evidence="1">
    <location>
        <begin position="97"/>
        <end position="106"/>
    </location>
</feature>
<gene>
    <name evidence="3" type="ORF">METZ01_LOCUS165885</name>
</gene>
<feature type="compositionally biased region" description="Basic and acidic residues" evidence="1">
    <location>
        <begin position="128"/>
        <end position="138"/>
    </location>
</feature>
<reference evidence="3" key="1">
    <citation type="submission" date="2018-05" db="EMBL/GenBank/DDBJ databases">
        <authorList>
            <person name="Lanie J.A."/>
            <person name="Ng W.-L."/>
            <person name="Kazmierczak K.M."/>
            <person name="Andrzejewski T.M."/>
            <person name="Davidsen T.M."/>
            <person name="Wayne K.J."/>
            <person name="Tettelin H."/>
            <person name="Glass J.I."/>
            <person name="Rusch D."/>
            <person name="Podicherti R."/>
            <person name="Tsui H.-C.T."/>
            <person name="Winkler M.E."/>
        </authorList>
    </citation>
    <scope>NUCLEOTIDE SEQUENCE</scope>
</reference>
<evidence type="ECO:0000256" key="1">
    <source>
        <dbReference type="SAM" id="MobiDB-lite"/>
    </source>
</evidence>
<dbReference type="AlphaFoldDB" id="A0A382BHP7"/>
<dbReference type="InterPro" id="IPR004027">
    <property type="entry name" value="SEC_C_motif"/>
</dbReference>
<dbReference type="SUPFAM" id="SSF103642">
    <property type="entry name" value="Sec-C motif"/>
    <property type="match status" value="1"/>
</dbReference>
<accession>A0A382BHP7</accession>
<evidence type="ECO:0000313" key="3">
    <source>
        <dbReference type="EMBL" id="SVB13031.1"/>
    </source>
</evidence>
<proteinExistence type="predicted"/>
<feature type="region of interest" description="Disordered" evidence="1">
    <location>
        <begin position="56"/>
        <end position="138"/>
    </location>
</feature>
<dbReference type="EMBL" id="UINC01029761">
    <property type="protein sequence ID" value="SVB13031.1"/>
    <property type="molecule type" value="Genomic_DNA"/>
</dbReference>
<feature type="compositionally biased region" description="Pro residues" evidence="1">
    <location>
        <begin position="115"/>
        <end position="124"/>
    </location>
</feature>
<keyword evidence="2" id="KW-0472">Membrane</keyword>
<keyword evidence="2" id="KW-1133">Transmembrane helix</keyword>
<evidence type="ECO:0000256" key="2">
    <source>
        <dbReference type="SAM" id="Phobius"/>
    </source>
</evidence>
<name>A0A382BHP7_9ZZZZ</name>
<protein>
    <submittedName>
        <fullName evidence="3">Uncharacterized protein</fullName>
    </submittedName>
</protein>